<protein>
    <recommendedName>
        <fullName evidence="3">beta-N-acetylhexosaminidase</fullName>
        <ecNumber evidence="3">3.2.1.52</ecNumber>
    </recommendedName>
</protein>
<dbReference type="PANTHER" id="PTHR22600:SF57">
    <property type="entry name" value="BETA-N-ACETYLHEXOSAMINIDASE"/>
    <property type="match status" value="1"/>
</dbReference>
<dbReference type="GO" id="GO:0016020">
    <property type="term" value="C:membrane"/>
    <property type="evidence" value="ECO:0007669"/>
    <property type="project" value="TreeGrafter"/>
</dbReference>
<dbReference type="InterPro" id="IPR000601">
    <property type="entry name" value="PKD_dom"/>
</dbReference>
<proteinExistence type="inferred from homology"/>
<comment type="similarity">
    <text evidence="2">Belongs to the glycosyl hydrolase 20 family.</text>
</comment>
<evidence type="ECO:0000313" key="10">
    <source>
        <dbReference type="EMBL" id="SSA40488.1"/>
    </source>
</evidence>
<dbReference type="CDD" id="cd06568">
    <property type="entry name" value="GH20_SpHex_like"/>
    <property type="match status" value="1"/>
</dbReference>
<evidence type="ECO:0000256" key="6">
    <source>
        <dbReference type="PIRSR" id="PIRSR625705-1"/>
    </source>
</evidence>
<dbReference type="InterPro" id="IPR015883">
    <property type="entry name" value="Glyco_hydro_20_cat"/>
</dbReference>
<dbReference type="PANTHER" id="PTHR22600">
    <property type="entry name" value="BETA-HEXOSAMINIDASE"/>
    <property type="match status" value="1"/>
</dbReference>
<dbReference type="Gene3D" id="3.30.379.10">
    <property type="entry name" value="Chitobiase/beta-hexosaminidase domain 2-like"/>
    <property type="match status" value="1"/>
</dbReference>
<dbReference type="OrthoDB" id="9763537at2"/>
<evidence type="ECO:0000256" key="8">
    <source>
        <dbReference type="SAM" id="Phobius"/>
    </source>
</evidence>
<sequence length="755" mass="80418">MRVVVPEPSTTARPHRRRARSIGSVVSAALLLPLTLLGLPTAAVGGTLGAMAPVDPPVESPTVLPRPVSVEHDADADPFVLTPDSRIVAAGEAAEAGAFLASVLRPSTGYELPVVTEGGHGADITLQVGAEHAVEGYEDSAEAYTLGSGADGVVVSAASAHGVFNGVQTLRQLFPAFVEHDEVTAGPWTVPAVSVLDSPRFDYRGIMLDVARSFQTVDEVKQFIDSLVQLKMNHLHLHLADDQGWRIEITNEGRVEGDDIDYTRLTSVSGQTAMTEQGYEDEPGRTGFYTQEDYAEIVDYAAQRHVVVVPEIDTPGHTQAALHAIPQLNTEGAAPEPDPQTGVPPAHGTGEVGHSTLDTRNEVTYTFLEHVWSQIAELTPGPYLHIGGDESHVTEEEDYIFFMERMIDVVEDLGKEPFGWNELALADVHEGNVLQMWSAGTAGAAVAPERVNENGARMVVSDAPRAYLDQRYDGDDPEDPDDSVSPIGLSWACPDECTVERYYDWDPQELFPDVNTEGFLGVEGPLWSETVRGIAQAQWLVLPRAATVLEIGWTPQEDRELEDFFGRLATLGGRLTLQDHNFYATPEVEWAVDAAGTDQHLRAPGTAALTVGVVTAPGTSADEVSASVDLGDGSEPVPATVVATREGEELTVNGEYLLELEHTFAEPGTYSAVLSVTAPNGTTTAPFTVTVLGEEPTPTPTPTPTPSVTTPVAPPTTPGGGQLPATGAPVALVLLGVAALVGTGARLLRRRHTRG</sequence>
<evidence type="ECO:0000313" key="11">
    <source>
        <dbReference type="Proteomes" id="UP000250222"/>
    </source>
</evidence>
<dbReference type="Proteomes" id="UP000250222">
    <property type="component" value="Unassembled WGS sequence"/>
</dbReference>
<gene>
    <name evidence="10" type="ORF">SAMN05216184_104165</name>
</gene>
<feature type="region of interest" description="Disordered" evidence="7">
    <location>
        <begin position="330"/>
        <end position="353"/>
    </location>
</feature>
<feature type="active site" description="Proton donor" evidence="6">
    <location>
        <position position="390"/>
    </location>
</feature>
<dbReference type="GO" id="GO:0004563">
    <property type="term" value="F:beta-N-acetylhexosaminidase activity"/>
    <property type="evidence" value="ECO:0007669"/>
    <property type="project" value="UniProtKB-EC"/>
</dbReference>
<keyword evidence="11" id="KW-1185">Reference proteome</keyword>
<dbReference type="SUPFAM" id="SSF49299">
    <property type="entry name" value="PKD domain"/>
    <property type="match status" value="1"/>
</dbReference>
<keyword evidence="8" id="KW-1133">Transmembrane helix</keyword>
<organism evidence="10 11">
    <name type="scientific">Georgenia satyanarayanai</name>
    <dbReference type="NCBI Taxonomy" id="860221"/>
    <lineage>
        <taxon>Bacteria</taxon>
        <taxon>Bacillati</taxon>
        <taxon>Actinomycetota</taxon>
        <taxon>Actinomycetes</taxon>
        <taxon>Micrococcales</taxon>
        <taxon>Bogoriellaceae</taxon>
        <taxon>Georgenia</taxon>
    </lineage>
</organism>
<dbReference type="RefSeq" id="WP_110852078.1">
    <property type="nucleotide sequence ID" value="NZ_QKLZ01000004.1"/>
</dbReference>
<dbReference type="Gene3D" id="3.20.20.80">
    <property type="entry name" value="Glycosidases"/>
    <property type="match status" value="1"/>
</dbReference>
<dbReference type="InterPro" id="IPR013783">
    <property type="entry name" value="Ig-like_fold"/>
</dbReference>
<evidence type="ECO:0000256" key="2">
    <source>
        <dbReference type="ARBA" id="ARBA00006285"/>
    </source>
</evidence>
<keyword evidence="5" id="KW-0326">Glycosidase</keyword>
<keyword evidence="8" id="KW-0812">Transmembrane</keyword>
<dbReference type="InterPro" id="IPR015882">
    <property type="entry name" value="HEX_bac_N"/>
</dbReference>
<dbReference type="Gene3D" id="2.60.40.10">
    <property type="entry name" value="Immunoglobulins"/>
    <property type="match status" value="1"/>
</dbReference>
<dbReference type="InterPro" id="IPR035986">
    <property type="entry name" value="PKD_dom_sf"/>
</dbReference>
<dbReference type="EMBL" id="UETB01000004">
    <property type="protein sequence ID" value="SSA40488.1"/>
    <property type="molecule type" value="Genomic_DNA"/>
</dbReference>
<reference evidence="10 11" key="1">
    <citation type="submission" date="2016-10" db="EMBL/GenBank/DDBJ databases">
        <authorList>
            <person name="Cai Z."/>
        </authorList>
    </citation>
    <scope>NUCLEOTIDE SEQUENCE [LARGE SCALE GENOMIC DNA]</scope>
    <source>
        <strain evidence="10 11">CGMCC 1.10826</strain>
    </source>
</reference>
<dbReference type="InterPro" id="IPR025705">
    <property type="entry name" value="Beta_hexosaminidase_sua/sub"/>
</dbReference>
<evidence type="ECO:0000259" key="9">
    <source>
        <dbReference type="PROSITE" id="PS50093"/>
    </source>
</evidence>
<dbReference type="AlphaFoldDB" id="A0A2Y9AB68"/>
<dbReference type="GO" id="GO:0005975">
    <property type="term" value="P:carbohydrate metabolic process"/>
    <property type="evidence" value="ECO:0007669"/>
    <property type="project" value="InterPro"/>
</dbReference>
<accession>A0A2Y9AB68</accession>
<dbReference type="PRINTS" id="PR00738">
    <property type="entry name" value="GLHYDRLASE20"/>
</dbReference>
<dbReference type="EC" id="3.2.1.52" evidence="3"/>
<evidence type="ECO:0000256" key="1">
    <source>
        <dbReference type="ARBA" id="ARBA00001231"/>
    </source>
</evidence>
<evidence type="ECO:0000256" key="3">
    <source>
        <dbReference type="ARBA" id="ARBA00012663"/>
    </source>
</evidence>
<dbReference type="PROSITE" id="PS50093">
    <property type="entry name" value="PKD"/>
    <property type="match status" value="1"/>
</dbReference>
<comment type="catalytic activity">
    <reaction evidence="1">
        <text>Hydrolysis of terminal non-reducing N-acetyl-D-hexosamine residues in N-acetyl-beta-D-hexosaminides.</text>
        <dbReference type="EC" id="3.2.1.52"/>
    </reaction>
</comment>
<name>A0A2Y9AB68_9MICO</name>
<dbReference type="SUPFAM" id="SSF51445">
    <property type="entry name" value="(Trans)glycosidases"/>
    <property type="match status" value="1"/>
</dbReference>
<feature type="transmembrane region" description="Helical" evidence="8">
    <location>
        <begin position="728"/>
        <end position="748"/>
    </location>
</feature>
<evidence type="ECO:0000256" key="7">
    <source>
        <dbReference type="SAM" id="MobiDB-lite"/>
    </source>
</evidence>
<dbReference type="InterPro" id="IPR029018">
    <property type="entry name" value="Hex-like_dom2"/>
</dbReference>
<dbReference type="InterPro" id="IPR017853">
    <property type="entry name" value="GH"/>
</dbReference>
<evidence type="ECO:0000256" key="4">
    <source>
        <dbReference type="ARBA" id="ARBA00022801"/>
    </source>
</evidence>
<dbReference type="GO" id="GO:0030203">
    <property type="term" value="P:glycosaminoglycan metabolic process"/>
    <property type="evidence" value="ECO:0007669"/>
    <property type="project" value="TreeGrafter"/>
</dbReference>
<evidence type="ECO:0000256" key="5">
    <source>
        <dbReference type="ARBA" id="ARBA00023295"/>
    </source>
</evidence>
<dbReference type="Pfam" id="PF02838">
    <property type="entry name" value="Glyco_hydro_20b"/>
    <property type="match status" value="1"/>
</dbReference>
<dbReference type="SUPFAM" id="SSF55545">
    <property type="entry name" value="beta-N-acetylhexosaminidase-like domain"/>
    <property type="match status" value="1"/>
</dbReference>
<feature type="region of interest" description="Disordered" evidence="7">
    <location>
        <begin position="695"/>
        <end position="723"/>
    </location>
</feature>
<dbReference type="Pfam" id="PF00728">
    <property type="entry name" value="Glyco_hydro_20"/>
    <property type="match status" value="2"/>
</dbReference>
<keyword evidence="8" id="KW-0472">Membrane</keyword>
<keyword evidence="4" id="KW-0378">Hydrolase</keyword>
<feature type="domain" description="PKD" evidence="9">
    <location>
        <begin position="596"/>
        <end position="691"/>
    </location>
</feature>